<gene>
    <name evidence="5" type="ORF">TBRA_LOCUS16207</name>
</gene>
<dbReference type="PANTHER" id="PTHR11278:SF0">
    <property type="entry name" value="SMALL RIBOSOMAL SUBUNIT PROTEIN ES7"/>
    <property type="match status" value="1"/>
</dbReference>
<evidence type="ECO:0000313" key="5">
    <source>
        <dbReference type="EMBL" id="CAB0044619.1"/>
    </source>
</evidence>
<protein>
    <recommendedName>
        <fullName evidence="4">40S ribosomal protein S7</fullName>
    </recommendedName>
</protein>
<dbReference type="GO" id="GO:0042274">
    <property type="term" value="P:ribosomal small subunit biogenesis"/>
    <property type="evidence" value="ECO:0007669"/>
    <property type="project" value="TreeGrafter"/>
</dbReference>
<reference evidence="5 6" key="1">
    <citation type="submission" date="2020-02" db="EMBL/GenBank/DDBJ databases">
        <authorList>
            <person name="Ferguson B K."/>
        </authorList>
    </citation>
    <scope>NUCLEOTIDE SEQUENCE [LARGE SCALE GENOMIC DNA]</scope>
</reference>
<dbReference type="GO" id="GO:0022627">
    <property type="term" value="C:cytosolic small ribosomal subunit"/>
    <property type="evidence" value="ECO:0007669"/>
    <property type="project" value="TreeGrafter"/>
</dbReference>
<dbReference type="OrthoDB" id="1724687at2759"/>
<keyword evidence="3 4" id="KW-0687">Ribonucleoprotein</keyword>
<comment type="similarity">
    <text evidence="1 4">Belongs to the eukaryotic ribosomal protein eS7 family.</text>
</comment>
<keyword evidence="2 4" id="KW-0689">Ribosomal protein</keyword>
<dbReference type="InterPro" id="IPR000554">
    <property type="entry name" value="Ribosomal_eS7"/>
</dbReference>
<accession>A0A6H5J8T9</accession>
<evidence type="ECO:0000256" key="2">
    <source>
        <dbReference type="ARBA" id="ARBA00022980"/>
    </source>
</evidence>
<dbReference type="EMBL" id="CADCXV010001472">
    <property type="protein sequence ID" value="CAB0044619.1"/>
    <property type="molecule type" value="Genomic_DNA"/>
</dbReference>
<evidence type="ECO:0000313" key="6">
    <source>
        <dbReference type="Proteomes" id="UP000479190"/>
    </source>
</evidence>
<dbReference type="GO" id="GO:0003735">
    <property type="term" value="F:structural constituent of ribosome"/>
    <property type="evidence" value="ECO:0007669"/>
    <property type="project" value="InterPro"/>
</dbReference>
<evidence type="ECO:0000256" key="1">
    <source>
        <dbReference type="ARBA" id="ARBA00007820"/>
    </source>
</evidence>
<dbReference type="GO" id="GO:0006364">
    <property type="term" value="P:rRNA processing"/>
    <property type="evidence" value="ECO:0007669"/>
    <property type="project" value="TreeGrafter"/>
</dbReference>
<proteinExistence type="inferred from homology"/>
<organism evidence="5 6">
    <name type="scientific">Trichogramma brassicae</name>
    <dbReference type="NCBI Taxonomy" id="86971"/>
    <lineage>
        <taxon>Eukaryota</taxon>
        <taxon>Metazoa</taxon>
        <taxon>Ecdysozoa</taxon>
        <taxon>Arthropoda</taxon>
        <taxon>Hexapoda</taxon>
        <taxon>Insecta</taxon>
        <taxon>Pterygota</taxon>
        <taxon>Neoptera</taxon>
        <taxon>Endopterygota</taxon>
        <taxon>Hymenoptera</taxon>
        <taxon>Apocrita</taxon>
        <taxon>Proctotrupomorpha</taxon>
        <taxon>Chalcidoidea</taxon>
        <taxon>Trichogrammatidae</taxon>
        <taxon>Trichogramma</taxon>
    </lineage>
</organism>
<dbReference type="AlphaFoldDB" id="A0A6H5J8T9"/>
<keyword evidence="6" id="KW-1185">Reference proteome</keyword>
<name>A0A6H5J8T9_9HYME</name>
<dbReference type="GO" id="GO:0032040">
    <property type="term" value="C:small-subunit processome"/>
    <property type="evidence" value="ECO:0007669"/>
    <property type="project" value="TreeGrafter"/>
</dbReference>
<evidence type="ECO:0000256" key="3">
    <source>
        <dbReference type="ARBA" id="ARBA00023274"/>
    </source>
</evidence>
<dbReference type="Proteomes" id="UP000479190">
    <property type="component" value="Unassembled WGS sequence"/>
</dbReference>
<evidence type="ECO:0000256" key="4">
    <source>
        <dbReference type="RuleBase" id="RU364105"/>
    </source>
</evidence>
<dbReference type="GO" id="GO:0030686">
    <property type="term" value="C:90S preribosome"/>
    <property type="evidence" value="ECO:0007669"/>
    <property type="project" value="TreeGrafter"/>
</dbReference>
<dbReference type="PANTHER" id="PTHR11278">
    <property type="entry name" value="40S RIBOSOMAL PROTEIN S7"/>
    <property type="match status" value="1"/>
</dbReference>
<dbReference type="Pfam" id="PF01251">
    <property type="entry name" value="Ribosomal_S7e"/>
    <property type="match status" value="1"/>
</dbReference>
<dbReference type="GO" id="GO:0006412">
    <property type="term" value="P:translation"/>
    <property type="evidence" value="ECO:0007669"/>
    <property type="project" value="InterPro"/>
</dbReference>
<sequence>MALTNAKILKSGGVQPDQFELGISQTLAELQANSELKTSLRDLYITKAKELDLGSKKAIIVYVPMPKLKEFQRIQTRLVRELEKKYSGKHVVIVGERRILPKQTRKTRSANKQKRPRSRTLTAVYDAILDDLVYPVEIVGKRNRVKLDGSQLIKVHLDKNEQTNVEHKVDTLASVYKKLTGRNVTFEFPESY</sequence>